<dbReference type="SUPFAM" id="SSF54427">
    <property type="entry name" value="NTF2-like"/>
    <property type="match status" value="1"/>
</dbReference>
<evidence type="ECO:0000313" key="2">
    <source>
        <dbReference type="Proteomes" id="UP000800096"/>
    </source>
</evidence>
<reference evidence="1" key="1">
    <citation type="journal article" date="2020" name="Stud. Mycol.">
        <title>101 Dothideomycetes genomes: a test case for predicting lifestyles and emergence of pathogens.</title>
        <authorList>
            <person name="Haridas S."/>
            <person name="Albert R."/>
            <person name="Binder M."/>
            <person name="Bloem J."/>
            <person name="Labutti K."/>
            <person name="Salamov A."/>
            <person name="Andreopoulos B."/>
            <person name="Baker S."/>
            <person name="Barry K."/>
            <person name="Bills G."/>
            <person name="Bluhm B."/>
            <person name="Cannon C."/>
            <person name="Castanera R."/>
            <person name="Culley D."/>
            <person name="Daum C."/>
            <person name="Ezra D."/>
            <person name="Gonzalez J."/>
            <person name="Henrissat B."/>
            <person name="Kuo A."/>
            <person name="Liang C."/>
            <person name="Lipzen A."/>
            <person name="Lutzoni F."/>
            <person name="Magnuson J."/>
            <person name="Mondo S."/>
            <person name="Nolan M."/>
            <person name="Ohm R."/>
            <person name="Pangilinan J."/>
            <person name="Park H.-J."/>
            <person name="Ramirez L."/>
            <person name="Alfaro M."/>
            <person name="Sun H."/>
            <person name="Tritt A."/>
            <person name="Yoshinaga Y."/>
            <person name="Zwiers L.-H."/>
            <person name="Turgeon B."/>
            <person name="Goodwin S."/>
            <person name="Spatafora J."/>
            <person name="Crous P."/>
            <person name="Grigoriev I."/>
        </authorList>
    </citation>
    <scope>NUCLEOTIDE SEQUENCE</scope>
    <source>
        <strain evidence="1">HMLAC05119</strain>
    </source>
</reference>
<dbReference type="InterPro" id="IPR050977">
    <property type="entry name" value="Fungal_Meroterpenoid_Isomerase"/>
</dbReference>
<name>A0A6A5QLS3_AMPQU</name>
<gene>
    <name evidence="1" type="ORF">BDU57DRAFT_574111</name>
</gene>
<dbReference type="OrthoDB" id="3758478at2759"/>
<dbReference type="PANTHER" id="PTHR39598">
    <property type="entry name" value="AUSTINOL SYNTHESIS PROTEIN F-RELATED"/>
    <property type="match status" value="1"/>
</dbReference>
<evidence type="ECO:0000313" key="1">
    <source>
        <dbReference type="EMBL" id="KAF1916292.1"/>
    </source>
</evidence>
<dbReference type="Gene3D" id="3.10.450.50">
    <property type="match status" value="1"/>
</dbReference>
<sequence>MSTLAAQKDTTQAVLDAYNAWDLEKILAFRAPNCQQQVLPASMGRPSMSNDEYRQRLKQLLPWFRKFTITVHAAVHDAEAHTCIMHATSTAETDIGPYGNEYALVLNFTNDGNKVTKILEFVDSAYSIKFFARLAEAGLEA</sequence>
<evidence type="ECO:0008006" key="3">
    <source>
        <dbReference type="Google" id="ProtNLM"/>
    </source>
</evidence>
<dbReference type="PANTHER" id="PTHR39598:SF1">
    <property type="entry name" value="AUSTINOID BIOSYNTHESIS CLUSTERS PROTEIN F-RELATED"/>
    <property type="match status" value="1"/>
</dbReference>
<proteinExistence type="predicted"/>
<protein>
    <recommendedName>
        <fullName evidence="3">SnoaL-like domain-containing protein</fullName>
    </recommendedName>
</protein>
<dbReference type="AlphaFoldDB" id="A0A6A5QLS3"/>
<dbReference type="Proteomes" id="UP000800096">
    <property type="component" value="Unassembled WGS sequence"/>
</dbReference>
<dbReference type="EMBL" id="ML979135">
    <property type="protein sequence ID" value="KAF1916292.1"/>
    <property type="molecule type" value="Genomic_DNA"/>
</dbReference>
<accession>A0A6A5QLS3</accession>
<dbReference type="InterPro" id="IPR032710">
    <property type="entry name" value="NTF2-like_dom_sf"/>
</dbReference>
<organism evidence="1 2">
    <name type="scientific">Ampelomyces quisqualis</name>
    <name type="common">Powdery mildew agent</name>
    <dbReference type="NCBI Taxonomy" id="50730"/>
    <lineage>
        <taxon>Eukaryota</taxon>
        <taxon>Fungi</taxon>
        <taxon>Dikarya</taxon>
        <taxon>Ascomycota</taxon>
        <taxon>Pezizomycotina</taxon>
        <taxon>Dothideomycetes</taxon>
        <taxon>Pleosporomycetidae</taxon>
        <taxon>Pleosporales</taxon>
        <taxon>Pleosporineae</taxon>
        <taxon>Phaeosphaeriaceae</taxon>
        <taxon>Ampelomyces</taxon>
    </lineage>
</organism>
<keyword evidence="2" id="KW-1185">Reference proteome</keyword>